<dbReference type="PROSITE" id="PS50850">
    <property type="entry name" value="MFS"/>
    <property type="match status" value="1"/>
</dbReference>
<dbReference type="Proteomes" id="UP001608902">
    <property type="component" value="Unassembled WGS sequence"/>
</dbReference>
<evidence type="ECO:0000313" key="8">
    <source>
        <dbReference type="EMBL" id="MFH4974803.1"/>
    </source>
</evidence>
<comment type="caution">
    <text evidence="8">The sequence shown here is derived from an EMBL/GenBank/DDBJ whole genome shotgun (WGS) entry which is preliminary data.</text>
</comment>
<gene>
    <name evidence="8" type="ORF">AB6A40_001512</name>
</gene>
<dbReference type="InterPro" id="IPR036259">
    <property type="entry name" value="MFS_trans_sf"/>
</dbReference>
<dbReference type="AlphaFoldDB" id="A0ABD6ED93"/>
<feature type="signal peptide" evidence="6">
    <location>
        <begin position="1"/>
        <end position="19"/>
    </location>
</feature>
<organism evidence="8 9">
    <name type="scientific">Gnathostoma spinigerum</name>
    <dbReference type="NCBI Taxonomy" id="75299"/>
    <lineage>
        <taxon>Eukaryota</taxon>
        <taxon>Metazoa</taxon>
        <taxon>Ecdysozoa</taxon>
        <taxon>Nematoda</taxon>
        <taxon>Chromadorea</taxon>
        <taxon>Rhabditida</taxon>
        <taxon>Spirurina</taxon>
        <taxon>Gnathostomatomorpha</taxon>
        <taxon>Gnathostomatoidea</taxon>
        <taxon>Gnathostomatidae</taxon>
        <taxon>Gnathostoma</taxon>
    </lineage>
</organism>
<evidence type="ECO:0000256" key="4">
    <source>
        <dbReference type="ARBA" id="ARBA00023136"/>
    </source>
</evidence>
<evidence type="ECO:0000313" key="9">
    <source>
        <dbReference type="Proteomes" id="UP001608902"/>
    </source>
</evidence>
<keyword evidence="3 5" id="KW-1133">Transmembrane helix</keyword>
<name>A0ABD6ED93_9BILA</name>
<feature type="transmembrane region" description="Helical" evidence="5">
    <location>
        <begin position="145"/>
        <end position="165"/>
    </location>
</feature>
<feature type="transmembrane region" description="Helical" evidence="5">
    <location>
        <begin position="171"/>
        <end position="191"/>
    </location>
</feature>
<evidence type="ECO:0000256" key="6">
    <source>
        <dbReference type="SAM" id="SignalP"/>
    </source>
</evidence>
<dbReference type="InterPro" id="IPR020846">
    <property type="entry name" value="MFS_dom"/>
</dbReference>
<dbReference type="EMBL" id="JBGFUD010000571">
    <property type="protein sequence ID" value="MFH4974803.1"/>
    <property type="molecule type" value="Genomic_DNA"/>
</dbReference>
<dbReference type="Pfam" id="PF00083">
    <property type="entry name" value="Sugar_tr"/>
    <property type="match status" value="1"/>
</dbReference>
<feature type="transmembrane region" description="Helical" evidence="5">
    <location>
        <begin position="115"/>
        <end position="133"/>
    </location>
</feature>
<evidence type="ECO:0000259" key="7">
    <source>
        <dbReference type="PROSITE" id="PS50850"/>
    </source>
</evidence>
<dbReference type="Gene3D" id="1.20.1250.20">
    <property type="entry name" value="MFS general substrate transporter like domains"/>
    <property type="match status" value="1"/>
</dbReference>
<keyword evidence="4 5" id="KW-0472">Membrane</keyword>
<sequence>MTTLSFSWTMVAMPLMCSAFITDDGTCEDNVTICNAENRTSLSSEFSLVGESKYRAEWSTSALLIGNMIGASVLTHLSDRSGRRPVLIASLLLLGTLGILTALSPTLNMITFGRFLQGICSPGVSLVGWVLAFESIPSSLRGFTTFVFGATWVLGYCLIAPLAYFTDNWRTLMLASTAPAIVLAILYMLVIPESLHFLITSGQKSAAIRWVKTAQSYKCDNRQKILLNEVEQMLACSTKMRESSAEAVASKRERQCK</sequence>
<protein>
    <recommendedName>
        <fullName evidence="7">Major facilitator superfamily (MFS) profile domain-containing protein</fullName>
    </recommendedName>
</protein>
<dbReference type="SUPFAM" id="SSF103473">
    <property type="entry name" value="MFS general substrate transporter"/>
    <property type="match status" value="1"/>
</dbReference>
<feature type="domain" description="Major facilitator superfamily (MFS) profile" evidence="7">
    <location>
        <begin position="1"/>
        <end position="257"/>
    </location>
</feature>
<dbReference type="PANTHER" id="PTHR24064">
    <property type="entry name" value="SOLUTE CARRIER FAMILY 22 MEMBER"/>
    <property type="match status" value="1"/>
</dbReference>
<accession>A0ABD6ED93</accession>
<evidence type="ECO:0000256" key="3">
    <source>
        <dbReference type="ARBA" id="ARBA00022989"/>
    </source>
</evidence>
<evidence type="ECO:0000256" key="5">
    <source>
        <dbReference type="SAM" id="Phobius"/>
    </source>
</evidence>
<feature type="transmembrane region" description="Helical" evidence="5">
    <location>
        <begin position="86"/>
        <end position="103"/>
    </location>
</feature>
<evidence type="ECO:0000256" key="1">
    <source>
        <dbReference type="ARBA" id="ARBA00004141"/>
    </source>
</evidence>
<reference evidence="8 9" key="1">
    <citation type="submission" date="2024-08" db="EMBL/GenBank/DDBJ databases">
        <title>Gnathostoma spinigerum genome.</title>
        <authorList>
            <person name="Gonzalez-Bertolin B."/>
            <person name="Monzon S."/>
            <person name="Zaballos A."/>
            <person name="Jimenez P."/>
            <person name="Dekumyoy P."/>
            <person name="Varona S."/>
            <person name="Cuesta I."/>
            <person name="Sumanam S."/>
            <person name="Adisakwattana P."/>
            <person name="Gasser R.B."/>
            <person name="Hernandez-Gonzalez A."/>
            <person name="Young N.D."/>
            <person name="Perteguer M.J."/>
        </authorList>
    </citation>
    <scope>NUCLEOTIDE SEQUENCE [LARGE SCALE GENOMIC DNA]</scope>
    <source>
        <strain evidence="8">AL3</strain>
        <tissue evidence="8">Liver</tissue>
    </source>
</reference>
<keyword evidence="6" id="KW-0732">Signal</keyword>
<feature type="chain" id="PRO_5044782022" description="Major facilitator superfamily (MFS) profile domain-containing protein" evidence="6">
    <location>
        <begin position="20"/>
        <end position="257"/>
    </location>
</feature>
<keyword evidence="9" id="KW-1185">Reference proteome</keyword>
<evidence type="ECO:0000256" key="2">
    <source>
        <dbReference type="ARBA" id="ARBA00022692"/>
    </source>
</evidence>
<proteinExistence type="predicted"/>
<comment type="subcellular location">
    <subcellularLocation>
        <location evidence="1">Membrane</location>
        <topology evidence="1">Multi-pass membrane protein</topology>
    </subcellularLocation>
</comment>
<dbReference type="InterPro" id="IPR005828">
    <property type="entry name" value="MFS_sugar_transport-like"/>
</dbReference>
<dbReference type="GO" id="GO:0016020">
    <property type="term" value="C:membrane"/>
    <property type="evidence" value="ECO:0007669"/>
    <property type="project" value="UniProtKB-SubCell"/>
</dbReference>
<keyword evidence="2 5" id="KW-0812">Transmembrane</keyword>